<organism evidence="1 2">
    <name type="scientific">Handroanthus impetiginosus</name>
    <dbReference type="NCBI Taxonomy" id="429701"/>
    <lineage>
        <taxon>Eukaryota</taxon>
        <taxon>Viridiplantae</taxon>
        <taxon>Streptophyta</taxon>
        <taxon>Embryophyta</taxon>
        <taxon>Tracheophyta</taxon>
        <taxon>Spermatophyta</taxon>
        <taxon>Magnoliopsida</taxon>
        <taxon>eudicotyledons</taxon>
        <taxon>Gunneridae</taxon>
        <taxon>Pentapetalae</taxon>
        <taxon>asterids</taxon>
        <taxon>lamiids</taxon>
        <taxon>Lamiales</taxon>
        <taxon>Bignoniaceae</taxon>
        <taxon>Crescentiina</taxon>
        <taxon>Tabebuia alliance</taxon>
        <taxon>Handroanthus</taxon>
    </lineage>
</organism>
<evidence type="ECO:0000313" key="1">
    <source>
        <dbReference type="EMBL" id="PIN09347.1"/>
    </source>
</evidence>
<proteinExistence type="predicted"/>
<dbReference type="EMBL" id="NKXS01003555">
    <property type="protein sequence ID" value="PIN09347.1"/>
    <property type="molecule type" value="Genomic_DNA"/>
</dbReference>
<protein>
    <submittedName>
        <fullName evidence="1">Uncharacterized protein</fullName>
    </submittedName>
</protein>
<keyword evidence="2" id="KW-1185">Reference proteome</keyword>
<dbReference type="Proteomes" id="UP000231279">
    <property type="component" value="Unassembled WGS sequence"/>
</dbReference>
<evidence type="ECO:0000313" key="2">
    <source>
        <dbReference type="Proteomes" id="UP000231279"/>
    </source>
</evidence>
<sequence length="97" mass="11072">MAFHLLIFSLHSIAFRGIHKELVRRYEGSFPIVAKIGTTSCRLDLPCTLKITRHVSKPHHEVMQDTSRRTLIRTLAVVTKSYASEIKEVLTSKVARQ</sequence>
<accession>A0A2G9GVN7</accession>
<comment type="caution">
    <text evidence="1">The sequence shown here is derived from an EMBL/GenBank/DDBJ whole genome shotgun (WGS) entry which is preliminary data.</text>
</comment>
<dbReference type="OrthoDB" id="2020640at2759"/>
<reference evidence="2" key="1">
    <citation type="journal article" date="2018" name="Gigascience">
        <title>Genome assembly of the Pink Ipe (Handroanthus impetiginosus, Bignoniaceae), a highly valued, ecologically keystone Neotropical timber forest tree.</title>
        <authorList>
            <person name="Silva-Junior O.B."/>
            <person name="Grattapaglia D."/>
            <person name="Novaes E."/>
            <person name="Collevatti R.G."/>
        </authorList>
    </citation>
    <scope>NUCLEOTIDE SEQUENCE [LARGE SCALE GENOMIC DNA]</scope>
    <source>
        <strain evidence="2">cv. UFG-1</strain>
    </source>
</reference>
<gene>
    <name evidence="1" type="ORF">CDL12_18076</name>
</gene>
<dbReference type="AlphaFoldDB" id="A0A2G9GVN7"/>
<name>A0A2G9GVN7_9LAMI</name>